<dbReference type="KEGG" id="smo:SELMODRAFT_422322"/>
<keyword evidence="2" id="KW-1185">Reference proteome</keyword>
<proteinExistence type="predicted"/>
<dbReference type="EMBL" id="GL377621">
    <property type="protein sequence ID" value="EFJ15894.1"/>
    <property type="molecule type" value="Genomic_DNA"/>
</dbReference>
<dbReference type="InParanoid" id="D8SI17"/>
<dbReference type="HOGENOM" id="CLU_1996561_0_0_1"/>
<protein>
    <submittedName>
        <fullName evidence="1">Uncharacterized protein</fullName>
    </submittedName>
</protein>
<dbReference type="Proteomes" id="UP000001514">
    <property type="component" value="Unassembled WGS sequence"/>
</dbReference>
<sequence length="125" mass="13986">MDIVGNGQVHRCYAIARVQSARDAYIKPPTLPSCAGVFLKPDDDPSLSPGSACSGDDEELRTWSFQGVPQEDVKRDVKRLICYEPDVYNQLVEWTKEYGCGSMEVSWEPWSSAEDRGEEVRAQAI</sequence>
<accession>D8SI17</accession>
<gene>
    <name evidence="1" type="ORF">SELMODRAFT_422322</name>
</gene>
<evidence type="ECO:0000313" key="2">
    <source>
        <dbReference type="Proteomes" id="UP000001514"/>
    </source>
</evidence>
<organism evidence="2">
    <name type="scientific">Selaginella moellendorffii</name>
    <name type="common">Spikemoss</name>
    <dbReference type="NCBI Taxonomy" id="88036"/>
    <lineage>
        <taxon>Eukaryota</taxon>
        <taxon>Viridiplantae</taxon>
        <taxon>Streptophyta</taxon>
        <taxon>Embryophyta</taxon>
        <taxon>Tracheophyta</taxon>
        <taxon>Lycopodiopsida</taxon>
        <taxon>Selaginellales</taxon>
        <taxon>Selaginellaceae</taxon>
        <taxon>Selaginella</taxon>
    </lineage>
</organism>
<evidence type="ECO:0000313" key="1">
    <source>
        <dbReference type="EMBL" id="EFJ15894.1"/>
    </source>
</evidence>
<dbReference type="AlphaFoldDB" id="D8SI17"/>
<reference evidence="1 2" key="1">
    <citation type="journal article" date="2011" name="Science">
        <title>The Selaginella genome identifies genetic changes associated with the evolution of vascular plants.</title>
        <authorList>
            <person name="Banks J.A."/>
            <person name="Nishiyama T."/>
            <person name="Hasebe M."/>
            <person name="Bowman J.L."/>
            <person name="Gribskov M."/>
            <person name="dePamphilis C."/>
            <person name="Albert V.A."/>
            <person name="Aono N."/>
            <person name="Aoyama T."/>
            <person name="Ambrose B.A."/>
            <person name="Ashton N.W."/>
            <person name="Axtell M.J."/>
            <person name="Barker E."/>
            <person name="Barker M.S."/>
            <person name="Bennetzen J.L."/>
            <person name="Bonawitz N.D."/>
            <person name="Chapple C."/>
            <person name="Cheng C."/>
            <person name="Correa L.G."/>
            <person name="Dacre M."/>
            <person name="DeBarry J."/>
            <person name="Dreyer I."/>
            <person name="Elias M."/>
            <person name="Engstrom E.M."/>
            <person name="Estelle M."/>
            <person name="Feng L."/>
            <person name="Finet C."/>
            <person name="Floyd S.K."/>
            <person name="Frommer W.B."/>
            <person name="Fujita T."/>
            <person name="Gramzow L."/>
            <person name="Gutensohn M."/>
            <person name="Harholt J."/>
            <person name="Hattori M."/>
            <person name="Heyl A."/>
            <person name="Hirai T."/>
            <person name="Hiwatashi Y."/>
            <person name="Ishikawa M."/>
            <person name="Iwata M."/>
            <person name="Karol K.G."/>
            <person name="Koehler B."/>
            <person name="Kolukisaoglu U."/>
            <person name="Kubo M."/>
            <person name="Kurata T."/>
            <person name="Lalonde S."/>
            <person name="Li K."/>
            <person name="Li Y."/>
            <person name="Litt A."/>
            <person name="Lyons E."/>
            <person name="Manning G."/>
            <person name="Maruyama T."/>
            <person name="Michael T.P."/>
            <person name="Mikami K."/>
            <person name="Miyazaki S."/>
            <person name="Morinaga S."/>
            <person name="Murata T."/>
            <person name="Mueller-Roeber B."/>
            <person name="Nelson D.R."/>
            <person name="Obara M."/>
            <person name="Oguri Y."/>
            <person name="Olmstead R.G."/>
            <person name="Onodera N."/>
            <person name="Petersen B.L."/>
            <person name="Pils B."/>
            <person name="Prigge M."/>
            <person name="Rensing S.A."/>
            <person name="Riano-Pachon D.M."/>
            <person name="Roberts A.W."/>
            <person name="Sato Y."/>
            <person name="Scheller H.V."/>
            <person name="Schulz B."/>
            <person name="Schulz C."/>
            <person name="Shakirov E.V."/>
            <person name="Shibagaki N."/>
            <person name="Shinohara N."/>
            <person name="Shippen D.E."/>
            <person name="Soerensen I."/>
            <person name="Sotooka R."/>
            <person name="Sugimoto N."/>
            <person name="Sugita M."/>
            <person name="Sumikawa N."/>
            <person name="Tanurdzic M."/>
            <person name="Theissen G."/>
            <person name="Ulvskov P."/>
            <person name="Wakazuki S."/>
            <person name="Weng J.K."/>
            <person name="Willats W.W."/>
            <person name="Wipf D."/>
            <person name="Wolf P.G."/>
            <person name="Yang L."/>
            <person name="Zimmer A.D."/>
            <person name="Zhu Q."/>
            <person name="Mitros T."/>
            <person name="Hellsten U."/>
            <person name="Loque D."/>
            <person name="Otillar R."/>
            <person name="Salamov A."/>
            <person name="Schmutz J."/>
            <person name="Shapiro H."/>
            <person name="Lindquist E."/>
            <person name="Lucas S."/>
            <person name="Rokhsar D."/>
            <person name="Grigoriev I.V."/>
        </authorList>
    </citation>
    <scope>NUCLEOTIDE SEQUENCE [LARGE SCALE GENOMIC DNA]</scope>
</reference>
<name>D8SI17_SELML</name>
<dbReference type="Gramene" id="EFJ15894">
    <property type="protein sequence ID" value="EFJ15894"/>
    <property type="gene ID" value="SELMODRAFT_422322"/>
</dbReference>